<sequence>MWNCCLLNLAIKKEDAHAAILLVRCNYAILDFKVMIRAIHTPQCTSRLHGAGNESPQTKLRDVNRNMLDILFIHIYKRAVTRGFASLNQESPRSALAPRL</sequence>
<evidence type="ECO:0000313" key="2">
    <source>
        <dbReference type="Proteomes" id="UP000005204"/>
    </source>
</evidence>
<organism evidence="1 2">
    <name type="scientific">Bombyx mori</name>
    <name type="common">Silk moth</name>
    <dbReference type="NCBI Taxonomy" id="7091"/>
    <lineage>
        <taxon>Eukaryota</taxon>
        <taxon>Metazoa</taxon>
        <taxon>Ecdysozoa</taxon>
        <taxon>Arthropoda</taxon>
        <taxon>Hexapoda</taxon>
        <taxon>Insecta</taxon>
        <taxon>Pterygota</taxon>
        <taxon>Neoptera</taxon>
        <taxon>Endopterygota</taxon>
        <taxon>Lepidoptera</taxon>
        <taxon>Glossata</taxon>
        <taxon>Ditrysia</taxon>
        <taxon>Bombycoidea</taxon>
        <taxon>Bombycidae</taxon>
        <taxon>Bombycinae</taxon>
        <taxon>Bombyx</taxon>
    </lineage>
</organism>
<dbReference type="AlphaFoldDB" id="A0A8R2R997"/>
<reference evidence="1" key="2">
    <citation type="submission" date="2022-06" db="UniProtKB">
        <authorList>
            <consortium name="EnsemblMetazoa"/>
        </authorList>
    </citation>
    <scope>IDENTIFICATION</scope>
    <source>
        <strain evidence="1">p50T (Dazao)</strain>
    </source>
</reference>
<proteinExistence type="predicted"/>
<evidence type="ECO:0000313" key="1">
    <source>
        <dbReference type="EnsemblMetazoa" id="XP_037875866.1"/>
    </source>
</evidence>
<protein>
    <submittedName>
        <fullName evidence="1">Uncharacterized protein</fullName>
    </submittedName>
</protein>
<keyword evidence="2" id="KW-1185">Reference proteome</keyword>
<reference evidence="2" key="1">
    <citation type="journal article" date="2008" name="Insect Biochem. Mol. Biol.">
        <title>The genome of a lepidopteran model insect, the silkworm Bombyx mori.</title>
        <authorList>
            <consortium name="International Silkworm Genome Consortium"/>
        </authorList>
    </citation>
    <scope>NUCLEOTIDE SEQUENCE [LARGE SCALE GENOMIC DNA]</scope>
    <source>
        <strain evidence="2">p50T</strain>
    </source>
</reference>
<accession>A0A8R2R997</accession>
<name>A0A8R2R997_BOMMO</name>
<dbReference type="Proteomes" id="UP000005204">
    <property type="component" value="Unassembled WGS sequence"/>
</dbReference>
<dbReference type="EnsemblMetazoa" id="XM_038019938.1">
    <property type="protein sequence ID" value="XP_037875866.1"/>
    <property type="gene ID" value="LOC119630444"/>
</dbReference>
<dbReference type="EnsemblMetazoa" id="XM_038019937.1">
    <property type="protein sequence ID" value="XP_037875865.1"/>
    <property type="gene ID" value="LOC119630444"/>
</dbReference>